<proteinExistence type="predicted"/>
<dbReference type="InterPro" id="IPR001375">
    <property type="entry name" value="Peptidase_S9_cat"/>
</dbReference>
<evidence type="ECO:0000256" key="2">
    <source>
        <dbReference type="ARBA" id="ARBA00022801"/>
    </source>
</evidence>
<dbReference type="InterPro" id="IPR011042">
    <property type="entry name" value="6-blade_b-propeller_TolB-like"/>
</dbReference>
<accession>A0ABW2I3X4</accession>
<feature type="region of interest" description="Disordered" evidence="3">
    <location>
        <begin position="79"/>
        <end position="98"/>
    </location>
</feature>
<dbReference type="RefSeq" id="WP_378977049.1">
    <property type="nucleotide sequence ID" value="NZ_JBHTBJ010000054.1"/>
</dbReference>
<feature type="domain" description="Peptidase S9 prolyl oligopeptidase catalytic" evidence="4">
    <location>
        <begin position="458"/>
        <end position="665"/>
    </location>
</feature>
<keyword evidence="6" id="KW-1185">Reference proteome</keyword>
<gene>
    <name evidence="5" type="ORF">ACFQS1_36960</name>
</gene>
<dbReference type="PANTHER" id="PTHR42776:SF13">
    <property type="entry name" value="DIPEPTIDYL-PEPTIDASE 5"/>
    <property type="match status" value="1"/>
</dbReference>
<protein>
    <submittedName>
        <fullName evidence="5">Prolyl oligopeptidase family serine peptidase</fullName>
    </submittedName>
</protein>
<keyword evidence="1" id="KW-0732">Signal</keyword>
<evidence type="ECO:0000256" key="1">
    <source>
        <dbReference type="ARBA" id="ARBA00022729"/>
    </source>
</evidence>
<dbReference type="Gene3D" id="3.40.50.1820">
    <property type="entry name" value="alpha/beta hydrolase"/>
    <property type="match status" value="1"/>
</dbReference>
<dbReference type="Pfam" id="PF00326">
    <property type="entry name" value="Peptidase_S9"/>
    <property type="match status" value="1"/>
</dbReference>
<keyword evidence="2" id="KW-0378">Hydrolase</keyword>
<dbReference type="SUPFAM" id="SSF82171">
    <property type="entry name" value="DPP6 N-terminal domain-like"/>
    <property type="match status" value="1"/>
</dbReference>
<name>A0ABW2I3X4_9ACTN</name>
<dbReference type="SUPFAM" id="SSF53474">
    <property type="entry name" value="alpha/beta-Hydrolases"/>
    <property type="match status" value="1"/>
</dbReference>
<dbReference type="InterPro" id="IPR029058">
    <property type="entry name" value="AB_hydrolase_fold"/>
</dbReference>
<dbReference type="PANTHER" id="PTHR42776">
    <property type="entry name" value="SERINE PEPTIDASE S9 FAMILY MEMBER"/>
    <property type="match status" value="1"/>
</dbReference>
<dbReference type="Proteomes" id="UP001596548">
    <property type="component" value="Unassembled WGS sequence"/>
</dbReference>
<evidence type="ECO:0000313" key="5">
    <source>
        <dbReference type="EMBL" id="MFC7279586.1"/>
    </source>
</evidence>
<dbReference type="EMBL" id="JBHTBJ010000054">
    <property type="protein sequence ID" value="MFC7279586.1"/>
    <property type="molecule type" value="Genomic_DNA"/>
</dbReference>
<dbReference type="Gene3D" id="2.120.10.30">
    <property type="entry name" value="TolB, C-terminal domain"/>
    <property type="match status" value="2"/>
</dbReference>
<evidence type="ECO:0000256" key="3">
    <source>
        <dbReference type="SAM" id="MobiDB-lite"/>
    </source>
</evidence>
<organism evidence="5 6">
    <name type="scientific">Paractinoplanes rhizophilus</name>
    <dbReference type="NCBI Taxonomy" id="1416877"/>
    <lineage>
        <taxon>Bacteria</taxon>
        <taxon>Bacillati</taxon>
        <taxon>Actinomycetota</taxon>
        <taxon>Actinomycetes</taxon>
        <taxon>Micromonosporales</taxon>
        <taxon>Micromonosporaceae</taxon>
        <taxon>Paractinoplanes</taxon>
    </lineage>
</organism>
<sequence>MSATDAFRDLDAYVRLPRLGGLWLSPDGRRLVVGVGTPDRKNTRYATALWEVDPAGERPARRLTRSAKGETAAAFTPAGDLLFTSARPEPDPADDDETRPALWLLPAGGGDARVVAKPRGGVQGLVISESGTIVAGSALLPSAGGLEADAELRKKRTDAGVSAILHEGYPIRFWDQDLGPDRPRLIAGELPGGELPGGDEPIELRDLTGHAGRALSDEYGWDITPDGRTVVAVWTVAERGGSERPTLVAIDVATGERRVFADDPGHEYAQPRVSPDGTKVAVVVYRRSTLDDPGDEWLALVPIAGGEAEDLTAGWDRYPYGARWTPDGAALIVTADDRGRAPLWRVDAATGEVTRLTQDRGAYGDIRVSPDGRWVYALRNAVDSPPSPVRIPLDRAGDAEPLPGPAPAVAVPGKLEEIAAEAADGTPLRAWLARPEGDGESPLLLWIHGGPLGSWNGWSWRWNPWLAVAHGYAVLLPDPALSTGYGREFIKRGWGAWGDKPFTDLMALTDAAVRHPGIDAGRTAAMGGSFGGYMANWVAGHTDRFDAIVTHASLWALDQMMTTTDAAFYWARELTAPRLEASSPHRSADAITTPMLVIHGDKDYRVPIGEALRLWWDLLSRAKNEDGSSPHKFLYYPDENHWILKPGNAKVWYETVFAFLDHHVRGEDWRRPELLG</sequence>
<evidence type="ECO:0000259" key="4">
    <source>
        <dbReference type="Pfam" id="PF00326"/>
    </source>
</evidence>
<reference evidence="6" key="1">
    <citation type="journal article" date="2019" name="Int. J. Syst. Evol. Microbiol.">
        <title>The Global Catalogue of Microorganisms (GCM) 10K type strain sequencing project: providing services to taxonomists for standard genome sequencing and annotation.</title>
        <authorList>
            <consortium name="The Broad Institute Genomics Platform"/>
            <consortium name="The Broad Institute Genome Sequencing Center for Infectious Disease"/>
            <person name="Wu L."/>
            <person name="Ma J."/>
        </authorList>
    </citation>
    <scope>NUCLEOTIDE SEQUENCE [LARGE SCALE GENOMIC DNA]</scope>
    <source>
        <strain evidence="6">XZYJT-10</strain>
    </source>
</reference>
<comment type="caution">
    <text evidence="5">The sequence shown here is derived from an EMBL/GenBank/DDBJ whole genome shotgun (WGS) entry which is preliminary data.</text>
</comment>
<evidence type="ECO:0000313" key="6">
    <source>
        <dbReference type="Proteomes" id="UP001596548"/>
    </source>
</evidence>